<proteinExistence type="predicted"/>
<dbReference type="Proteomes" id="UP000325313">
    <property type="component" value="Unassembled WGS sequence"/>
</dbReference>
<dbReference type="EMBL" id="VDEP01000308">
    <property type="protein sequence ID" value="KAA1106990.1"/>
    <property type="molecule type" value="Genomic_DNA"/>
</dbReference>
<evidence type="ECO:0000313" key="2">
    <source>
        <dbReference type="Proteomes" id="UP000325313"/>
    </source>
</evidence>
<evidence type="ECO:0000313" key="1">
    <source>
        <dbReference type="EMBL" id="KAA1106990.1"/>
    </source>
</evidence>
<protein>
    <submittedName>
        <fullName evidence="1">Uncharacterized protein</fullName>
    </submittedName>
</protein>
<reference evidence="1 2" key="1">
    <citation type="submission" date="2019-05" db="EMBL/GenBank/DDBJ databases">
        <title>Emergence of the Ug99 lineage of the wheat stem rust pathogen through somatic hybridization.</title>
        <authorList>
            <person name="Li F."/>
            <person name="Upadhyaya N.M."/>
            <person name="Sperschneider J."/>
            <person name="Matny O."/>
            <person name="Nguyen-Phuc H."/>
            <person name="Mago R."/>
            <person name="Raley C."/>
            <person name="Miller M.E."/>
            <person name="Silverstein K.A.T."/>
            <person name="Henningsen E."/>
            <person name="Hirsch C.D."/>
            <person name="Visser B."/>
            <person name="Pretorius Z.A."/>
            <person name="Steffenson B.J."/>
            <person name="Schwessinger B."/>
            <person name="Dodds P.N."/>
            <person name="Figueroa M."/>
        </authorList>
    </citation>
    <scope>NUCLEOTIDE SEQUENCE [LARGE SCALE GENOMIC DNA]</scope>
    <source>
        <strain evidence="1 2">Ug99</strain>
    </source>
</reference>
<gene>
    <name evidence="1" type="ORF">PGTUg99_019512</name>
</gene>
<accession>A0A5B0Q197</accession>
<comment type="caution">
    <text evidence="1">The sequence shown here is derived from an EMBL/GenBank/DDBJ whole genome shotgun (WGS) entry which is preliminary data.</text>
</comment>
<organism evidence="1 2">
    <name type="scientific">Puccinia graminis f. sp. tritici</name>
    <dbReference type="NCBI Taxonomy" id="56615"/>
    <lineage>
        <taxon>Eukaryota</taxon>
        <taxon>Fungi</taxon>
        <taxon>Dikarya</taxon>
        <taxon>Basidiomycota</taxon>
        <taxon>Pucciniomycotina</taxon>
        <taxon>Pucciniomycetes</taxon>
        <taxon>Pucciniales</taxon>
        <taxon>Pucciniaceae</taxon>
        <taxon>Puccinia</taxon>
    </lineage>
</organism>
<dbReference type="AlphaFoldDB" id="A0A5B0Q197"/>
<sequence>MDGCLCTRTPDELRQARQCAEPFAAPATSGADPGRRQLHATGDIRRWTRARHAGIHGDPVRCAVAS</sequence>
<name>A0A5B0Q197_PUCGR</name>